<organism evidence="1 2">
    <name type="scientific">Dipteronia dyeriana</name>
    <dbReference type="NCBI Taxonomy" id="168575"/>
    <lineage>
        <taxon>Eukaryota</taxon>
        <taxon>Viridiplantae</taxon>
        <taxon>Streptophyta</taxon>
        <taxon>Embryophyta</taxon>
        <taxon>Tracheophyta</taxon>
        <taxon>Spermatophyta</taxon>
        <taxon>Magnoliopsida</taxon>
        <taxon>eudicotyledons</taxon>
        <taxon>Gunneridae</taxon>
        <taxon>Pentapetalae</taxon>
        <taxon>rosids</taxon>
        <taxon>malvids</taxon>
        <taxon>Sapindales</taxon>
        <taxon>Sapindaceae</taxon>
        <taxon>Hippocastanoideae</taxon>
        <taxon>Acereae</taxon>
        <taxon>Dipteronia</taxon>
    </lineage>
</organism>
<proteinExistence type="predicted"/>
<gene>
    <name evidence="1" type="ORF">Ddye_028318</name>
</gene>
<dbReference type="GO" id="GO:0032040">
    <property type="term" value="C:small-subunit processome"/>
    <property type="evidence" value="ECO:0007669"/>
    <property type="project" value="InterPro"/>
</dbReference>
<dbReference type="GO" id="GO:0006364">
    <property type="term" value="P:rRNA processing"/>
    <property type="evidence" value="ECO:0007669"/>
    <property type="project" value="InterPro"/>
</dbReference>
<dbReference type="EMBL" id="JANJYI010000008">
    <property type="protein sequence ID" value="KAK2640523.1"/>
    <property type="molecule type" value="Genomic_DNA"/>
</dbReference>
<dbReference type="Proteomes" id="UP001280121">
    <property type="component" value="Unassembled WGS sequence"/>
</dbReference>
<accession>A0AAD9TRN9</accession>
<dbReference type="Pfam" id="PF03998">
    <property type="entry name" value="Utp11"/>
    <property type="match status" value="1"/>
</dbReference>
<sequence length="102" mass="11821">MIVVYDVMCTSVNNAIVGFKHFYSGLLFQIQASREEAKSIRSQSARKVAVRASEDIPDHIKSLAASYREVEARKNRVQELEKLYMDMAMQRELQKKGRKRKL</sequence>
<comment type="caution">
    <text evidence="1">The sequence shown here is derived from an EMBL/GenBank/DDBJ whole genome shotgun (WGS) entry which is preliminary data.</text>
</comment>
<evidence type="ECO:0000313" key="1">
    <source>
        <dbReference type="EMBL" id="KAK2640523.1"/>
    </source>
</evidence>
<evidence type="ECO:0000313" key="2">
    <source>
        <dbReference type="Proteomes" id="UP001280121"/>
    </source>
</evidence>
<dbReference type="AlphaFoldDB" id="A0AAD9TRN9"/>
<protein>
    <submittedName>
        <fullName evidence="1">Uncharacterized protein</fullName>
    </submittedName>
</protein>
<reference evidence="1" key="1">
    <citation type="journal article" date="2023" name="Plant J.">
        <title>Genome sequences and population genomics provide insights into the demographic history, inbreeding, and mutation load of two 'living fossil' tree species of Dipteronia.</title>
        <authorList>
            <person name="Feng Y."/>
            <person name="Comes H.P."/>
            <person name="Chen J."/>
            <person name="Zhu S."/>
            <person name="Lu R."/>
            <person name="Zhang X."/>
            <person name="Li P."/>
            <person name="Qiu J."/>
            <person name="Olsen K.M."/>
            <person name="Qiu Y."/>
        </authorList>
    </citation>
    <scope>NUCLEOTIDE SEQUENCE</scope>
    <source>
        <strain evidence="1">KIB01</strain>
    </source>
</reference>
<dbReference type="InterPro" id="IPR007144">
    <property type="entry name" value="SSU_processome_Utp11"/>
</dbReference>
<name>A0AAD9TRN9_9ROSI</name>
<keyword evidence="2" id="KW-1185">Reference proteome</keyword>